<dbReference type="InterPro" id="IPR052552">
    <property type="entry name" value="YeaO-like"/>
</dbReference>
<dbReference type="Proteomes" id="UP000476310">
    <property type="component" value="Unassembled WGS sequence"/>
</dbReference>
<dbReference type="Pfam" id="PF22752">
    <property type="entry name" value="DUF488-N3i"/>
    <property type="match status" value="1"/>
</dbReference>
<dbReference type="PANTHER" id="PTHR36849">
    <property type="entry name" value="CYTOPLASMIC PROTEIN-RELATED"/>
    <property type="match status" value="1"/>
</dbReference>
<dbReference type="EMBL" id="JAAIKT010000071">
    <property type="protein sequence ID" value="NEW75992.1"/>
    <property type="molecule type" value="Genomic_DNA"/>
</dbReference>
<protein>
    <submittedName>
        <fullName evidence="1">DUF488 family protein</fullName>
    </submittedName>
</protein>
<gene>
    <name evidence="1" type="ORF">G4H13_37960</name>
</gene>
<organism evidence="1 2">
    <name type="scientific">Streptomyces rhizosphaericus</name>
    <dbReference type="NCBI Taxonomy" id="114699"/>
    <lineage>
        <taxon>Bacteria</taxon>
        <taxon>Bacillati</taxon>
        <taxon>Actinomycetota</taxon>
        <taxon>Actinomycetes</taxon>
        <taxon>Kitasatosporales</taxon>
        <taxon>Streptomycetaceae</taxon>
        <taxon>Streptomyces</taxon>
        <taxon>Streptomyces violaceusniger group</taxon>
    </lineage>
</organism>
<evidence type="ECO:0000313" key="2">
    <source>
        <dbReference type="Proteomes" id="UP000476310"/>
    </source>
</evidence>
<dbReference type="AlphaFoldDB" id="A0A6G4ARV1"/>
<keyword evidence="2" id="KW-1185">Reference proteome</keyword>
<sequence>MATKKASANKPEIRIRRVYDAPDPDDGTRVLVDRVWPRGLAKADARLDDWAKDAAPSTELRRWYGHDPDLFPEFTRRYRAELTAPERREAVAHLRELTASGPLTLLTAVKDLDHGHVQVLAEEIRDQE</sequence>
<accession>A0A6G4ARV1</accession>
<reference evidence="1" key="1">
    <citation type="submission" date="2020-02" db="EMBL/GenBank/DDBJ databases">
        <title>A new Streptomyces sp. for controlling soil-borne diseases.</title>
        <authorList>
            <person name="Li X."/>
            <person name="Tian Y."/>
            <person name="Gao K."/>
        </authorList>
    </citation>
    <scope>NUCLEOTIDE SEQUENCE [LARGE SCALE GENOMIC DNA]</scope>
    <source>
        <strain evidence="1">0250</strain>
    </source>
</reference>
<dbReference type="PANTHER" id="PTHR36849:SF1">
    <property type="entry name" value="CYTOPLASMIC PROTEIN"/>
    <property type="match status" value="1"/>
</dbReference>
<name>A0A6G4ARV1_9ACTN</name>
<comment type="caution">
    <text evidence="1">The sequence shown here is derived from an EMBL/GenBank/DDBJ whole genome shotgun (WGS) entry which is preliminary data.</text>
</comment>
<evidence type="ECO:0000313" key="1">
    <source>
        <dbReference type="EMBL" id="NEW75992.1"/>
    </source>
</evidence>
<dbReference type="RefSeq" id="WP_164434691.1">
    <property type="nucleotide sequence ID" value="NZ_JAAIKT010000071.1"/>
</dbReference>
<proteinExistence type="predicted"/>